<evidence type="ECO:0000256" key="1">
    <source>
        <dbReference type="SAM" id="MobiDB-lite"/>
    </source>
</evidence>
<gene>
    <name evidence="2" type="ORF">DEO72_LG8g1538</name>
</gene>
<dbReference type="EMBL" id="CP039352">
    <property type="protein sequence ID" value="QCE03513.1"/>
    <property type="molecule type" value="Genomic_DNA"/>
</dbReference>
<organism evidence="2 3">
    <name type="scientific">Vigna unguiculata</name>
    <name type="common">Cowpea</name>
    <dbReference type="NCBI Taxonomy" id="3917"/>
    <lineage>
        <taxon>Eukaryota</taxon>
        <taxon>Viridiplantae</taxon>
        <taxon>Streptophyta</taxon>
        <taxon>Embryophyta</taxon>
        <taxon>Tracheophyta</taxon>
        <taxon>Spermatophyta</taxon>
        <taxon>Magnoliopsida</taxon>
        <taxon>eudicotyledons</taxon>
        <taxon>Gunneridae</taxon>
        <taxon>Pentapetalae</taxon>
        <taxon>rosids</taxon>
        <taxon>fabids</taxon>
        <taxon>Fabales</taxon>
        <taxon>Fabaceae</taxon>
        <taxon>Papilionoideae</taxon>
        <taxon>50 kb inversion clade</taxon>
        <taxon>NPAAA clade</taxon>
        <taxon>indigoferoid/millettioid clade</taxon>
        <taxon>Phaseoleae</taxon>
        <taxon>Vigna</taxon>
    </lineage>
</organism>
<evidence type="ECO:0000313" key="3">
    <source>
        <dbReference type="Proteomes" id="UP000501690"/>
    </source>
</evidence>
<accession>A0A4D6MQ24</accession>
<proteinExistence type="predicted"/>
<dbReference type="Proteomes" id="UP000501690">
    <property type="component" value="Linkage Group LG8"/>
</dbReference>
<evidence type="ECO:0000313" key="2">
    <source>
        <dbReference type="EMBL" id="QCE03513.1"/>
    </source>
</evidence>
<reference evidence="2 3" key="1">
    <citation type="submission" date="2019-04" db="EMBL/GenBank/DDBJ databases">
        <title>An improved genome assembly and genetic linkage map for asparagus bean, Vigna unguiculata ssp. sesquipedialis.</title>
        <authorList>
            <person name="Xia Q."/>
            <person name="Zhang R."/>
            <person name="Dong Y."/>
        </authorList>
    </citation>
    <scope>NUCLEOTIDE SEQUENCE [LARGE SCALE GENOMIC DNA]</scope>
    <source>
        <tissue evidence="2">Leaf</tissue>
    </source>
</reference>
<protein>
    <submittedName>
        <fullName evidence="2">Uncharacterized protein</fullName>
    </submittedName>
</protein>
<sequence length="168" mass="18808">MYSTIFRKVCPCLELQPPFTSARVPFDCHFCEPSWGWCTPRSRVEAPLALFQPPFTSARVPFDCHFCEPSLGWCTPRSRVEAPLALFQVREVRVLISSLFRTVFALVVDCESVSPKRDETGSSPRAPARKVAQAARSTFERAGNSPRREGSRLSEIPRCSCFCSCALA</sequence>
<name>A0A4D6MQ24_VIGUN</name>
<feature type="region of interest" description="Disordered" evidence="1">
    <location>
        <begin position="114"/>
        <end position="152"/>
    </location>
</feature>
<dbReference type="AlphaFoldDB" id="A0A4D6MQ24"/>
<keyword evidence="3" id="KW-1185">Reference proteome</keyword>